<feature type="transmembrane region" description="Helical" evidence="1">
    <location>
        <begin position="142"/>
        <end position="162"/>
    </location>
</feature>
<feature type="transmembrane region" description="Helical" evidence="1">
    <location>
        <begin position="236"/>
        <end position="254"/>
    </location>
</feature>
<keyword evidence="1" id="KW-0472">Membrane</keyword>
<dbReference type="InterPro" id="IPR007820">
    <property type="entry name" value="AbrB_fam"/>
</dbReference>
<protein>
    <submittedName>
        <fullName evidence="2">AbrB family transcriptional regulator</fullName>
    </submittedName>
</protein>
<evidence type="ECO:0000256" key="1">
    <source>
        <dbReference type="SAM" id="Phobius"/>
    </source>
</evidence>
<dbReference type="InterPro" id="IPR017516">
    <property type="entry name" value="AbrB_dup"/>
</dbReference>
<keyword evidence="3" id="KW-1185">Reference proteome</keyword>
<dbReference type="PIRSF" id="PIRSF038991">
    <property type="entry name" value="Protein_AbrB"/>
    <property type="match status" value="1"/>
</dbReference>
<proteinExistence type="predicted"/>
<dbReference type="Pfam" id="PF05145">
    <property type="entry name" value="AbrB"/>
    <property type="match status" value="1"/>
</dbReference>
<name>A0ABS1X032_9GAMM</name>
<dbReference type="EMBL" id="JAEVLS010000004">
    <property type="protein sequence ID" value="MBM0106606.1"/>
    <property type="molecule type" value="Genomic_DNA"/>
</dbReference>
<dbReference type="PANTHER" id="PTHR38457:SF1">
    <property type="entry name" value="REGULATOR ABRB-RELATED"/>
    <property type="match status" value="1"/>
</dbReference>
<accession>A0ABS1X032</accession>
<feature type="transmembrane region" description="Helical" evidence="1">
    <location>
        <begin position="266"/>
        <end position="287"/>
    </location>
</feature>
<keyword evidence="1" id="KW-0812">Transmembrane</keyword>
<dbReference type="NCBIfam" id="TIGR03082">
    <property type="entry name" value="Gneg_AbrB_dup"/>
    <property type="match status" value="1"/>
</dbReference>
<dbReference type="PANTHER" id="PTHR38457">
    <property type="entry name" value="REGULATOR ABRB-RELATED"/>
    <property type="match status" value="1"/>
</dbReference>
<organism evidence="2 3">
    <name type="scientific">Steroidobacter gossypii</name>
    <dbReference type="NCBI Taxonomy" id="2805490"/>
    <lineage>
        <taxon>Bacteria</taxon>
        <taxon>Pseudomonadati</taxon>
        <taxon>Pseudomonadota</taxon>
        <taxon>Gammaproteobacteria</taxon>
        <taxon>Steroidobacterales</taxon>
        <taxon>Steroidobacteraceae</taxon>
        <taxon>Steroidobacter</taxon>
    </lineage>
</organism>
<comment type="caution">
    <text evidence="2">The sequence shown here is derived from an EMBL/GenBank/DDBJ whole genome shotgun (WGS) entry which is preliminary data.</text>
</comment>
<reference evidence="2 3" key="1">
    <citation type="journal article" date="2021" name="Int. J. Syst. Evol. Microbiol.">
        <title>Steroidobacter gossypii sp. nov., isolated from soil of cotton cropping field.</title>
        <authorList>
            <person name="Huang R."/>
            <person name="Yang S."/>
            <person name="Zhen C."/>
            <person name="Liu W."/>
        </authorList>
    </citation>
    <scope>NUCLEOTIDE SEQUENCE [LARGE SCALE GENOMIC DNA]</scope>
    <source>
        <strain evidence="2 3">S1-65</strain>
    </source>
</reference>
<evidence type="ECO:0000313" key="3">
    <source>
        <dbReference type="Proteomes" id="UP000661077"/>
    </source>
</evidence>
<gene>
    <name evidence="2" type="ORF">JM946_17895</name>
</gene>
<evidence type="ECO:0000313" key="2">
    <source>
        <dbReference type="EMBL" id="MBM0106606.1"/>
    </source>
</evidence>
<dbReference type="Proteomes" id="UP000661077">
    <property type="component" value="Unassembled WGS sequence"/>
</dbReference>
<feature type="transmembrane region" description="Helical" evidence="1">
    <location>
        <begin position="109"/>
        <end position="130"/>
    </location>
</feature>
<feature type="transmembrane region" description="Helical" evidence="1">
    <location>
        <begin position="330"/>
        <end position="348"/>
    </location>
</feature>
<feature type="transmembrane region" description="Helical" evidence="1">
    <location>
        <begin position="182"/>
        <end position="203"/>
    </location>
</feature>
<feature type="transmembrane region" description="Helical" evidence="1">
    <location>
        <begin position="82"/>
        <end position="103"/>
    </location>
</feature>
<keyword evidence="1" id="KW-1133">Transmembrane helix</keyword>
<feature type="transmembrane region" description="Helical" evidence="1">
    <location>
        <begin position="210"/>
        <end position="230"/>
    </location>
</feature>
<sequence>MRSSVQWLSLIVLTVALVTALDAVHVPAALLLGPMLASIVFAVSGSNIRLPRGFTIGAQAILGCLIAQAIDAQLMAIIGAHWMILVGFSLATLVLAAALGWWITRAGWLPGTVAIWGLSPGAASSMVLLADDFGADRRVVALMQYSRIALVALAAILVAKSIGHPSLPPPHEMSNAATSQWLTLPPAVSLFATTALAAMGVALSIFLRKAALALFIPAFAGAALQAAGWIHLSTPPLLAALAFGAVGMYVGLSFNREMLIHSLSALPKMFVAVVTMIVLCGLLSLAFCKLLPGADPLTAYLALSPGGIDAAVIIATSTNVSLPLILASQFVRLLIVIAGAPALAKWLARRMEHRHP</sequence>